<sequence length="273" mass="31657">MFDSSSHIKIFALVLCFCTSIFATEFVRPITRPHSGISLGSMAELRDDVYSLDGRFSAEVAFNNRISVYSDISYRFFSYQWETELHDQLHELVDLRVNGFNESYLGVKFFPIEFVGLAVNWRFEPGDGSQNDRFQRLGVEPLTVIPISEYLEFGAALGFYSFIERDNFQPGDEIGGQVSLIWKPFYKLQNPRGLKLSYVFLLRKRIEESKNLNMKTAYQKMDDEYAGFRMRAAIEYDLKSIPLGCGFAYEMNRGTLFGFETGHRIEFFFTSNW</sequence>
<gene>
    <name evidence="1" type="ORF">B0H50_13126</name>
</gene>
<dbReference type="EMBL" id="QGHD01000031">
    <property type="protein sequence ID" value="PWK93156.1"/>
    <property type="molecule type" value="Genomic_DNA"/>
</dbReference>
<organism evidence="1 2">
    <name type="scientific">Hallerella porci</name>
    <dbReference type="NCBI Taxonomy" id="1945871"/>
    <lineage>
        <taxon>Bacteria</taxon>
        <taxon>Pseudomonadati</taxon>
        <taxon>Fibrobacterota</taxon>
        <taxon>Fibrobacteria</taxon>
        <taxon>Fibrobacterales</taxon>
        <taxon>Fibrobacteraceae</taxon>
        <taxon>Hallerella</taxon>
    </lineage>
</organism>
<protein>
    <recommendedName>
        <fullName evidence="3">Transporter</fullName>
    </recommendedName>
</protein>
<name>A0ABX5LJR6_9BACT</name>
<evidence type="ECO:0008006" key="3">
    <source>
        <dbReference type="Google" id="ProtNLM"/>
    </source>
</evidence>
<evidence type="ECO:0000313" key="1">
    <source>
        <dbReference type="EMBL" id="PWK93156.1"/>
    </source>
</evidence>
<keyword evidence="2" id="KW-1185">Reference proteome</keyword>
<proteinExistence type="predicted"/>
<evidence type="ECO:0000313" key="2">
    <source>
        <dbReference type="Proteomes" id="UP000245523"/>
    </source>
</evidence>
<accession>A0ABX5LJR6</accession>
<reference evidence="1 2" key="1">
    <citation type="submission" date="2018-05" db="EMBL/GenBank/DDBJ databases">
        <title>Animal gut microbial communities from fecal samples from Wisconsin, USA.</title>
        <authorList>
            <person name="Neumann A."/>
        </authorList>
    </citation>
    <scope>NUCLEOTIDE SEQUENCE [LARGE SCALE GENOMIC DNA]</scope>
    <source>
        <strain evidence="1 2">UWS4</strain>
    </source>
</reference>
<dbReference type="Proteomes" id="UP000245523">
    <property type="component" value="Unassembled WGS sequence"/>
</dbReference>
<comment type="caution">
    <text evidence="1">The sequence shown here is derived from an EMBL/GenBank/DDBJ whole genome shotgun (WGS) entry which is preliminary data.</text>
</comment>